<dbReference type="EMBL" id="CM037615">
    <property type="protein sequence ID" value="KAH8013483.1"/>
    <property type="molecule type" value="Genomic_DNA"/>
</dbReference>
<reference evidence="1" key="1">
    <citation type="submission" date="2021-08" db="EMBL/GenBank/DDBJ databases">
        <title>The first chromosome-level gecko genome reveals the dynamic sex chromosomes of Neotropical dwarf geckos (Sphaerodactylidae: Sphaerodactylus).</title>
        <authorList>
            <person name="Pinto B.J."/>
            <person name="Keating S.E."/>
            <person name="Gamble T."/>
        </authorList>
    </citation>
    <scope>NUCLEOTIDE SEQUENCE</scope>
    <source>
        <strain evidence="1">TG3544</strain>
    </source>
</reference>
<evidence type="ECO:0000313" key="2">
    <source>
        <dbReference type="Proteomes" id="UP000827872"/>
    </source>
</evidence>
<evidence type="ECO:0000313" key="1">
    <source>
        <dbReference type="EMBL" id="KAH8013483.1"/>
    </source>
</evidence>
<protein>
    <submittedName>
        <fullName evidence="1">Myc box-dependent-interacting protein 1</fullName>
    </submittedName>
</protein>
<sequence>MLERKELPVKVEPSPPLSLKVPKLQKDLTDILASVKAMHEASKKLTECLQEVYEPEWPGRDDTNKIAEMSTLP</sequence>
<comment type="caution">
    <text evidence="1">The sequence shown here is derived from an EMBL/GenBank/DDBJ whole genome shotgun (WGS) entry which is preliminary data.</text>
</comment>
<accession>A0ACB8G342</accession>
<name>A0ACB8G342_9SAUR</name>
<dbReference type="Proteomes" id="UP000827872">
    <property type="component" value="Linkage Group LG02"/>
</dbReference>
<gene>
    <name evidence="1" type="primary">BIN1_2</name>
    <name evidence="1" type="ORF">K3G42_019822</name>
</gene>
<organism evidence="1 2">
    <name type="scientific">Sphaerodactylus townsendi</name>
    <dbReference type="NCBI Taxonomy" id="933632"/>
    <lineage>
        <taxon>Eukaryota</taxon>
        <taxon>Metazoa</taxon>
        <taxon>Chordata</taxon>
        <taxon>Craniata</taxon>
        <taxon>Vertebrata</taxon>
        <taxon>Euteleostomi</taxon>
        <taxon>Lepidosauria</taxon>
        <taxon>Squamata</taxon>
        <taxon>Bifurcata</taxon>
        <taxon>Gekkota</taxon>
        <taxon>Sphaerodactylidae</taxon>
        <taxon>Sphaerodactylus</taxon>
    </lineage>
</organism>
<keyword evidence="2" id="KW-1185">Reference proteome</keyword>
<proteinExistence type="predicted"/>